<accession>A0A7K5BMN9</accession>
<dbReference type="Proteomes" id="UP000532252">
    <property type="component" value="Unassembled WGS sequence"/>
</dbReference>
<dbReference type="EMBL" id="VXBE01001058">
    <property type="protein sequence ID" value="NWR97263.1"/>
    <property type="molecule type" value="Genomic_DNA"/>
</dbReference>
<organism evidence="2 3">
    <name type="scientific">Motacilla alba</name>
    <name type="common">White wagtail</name>
    <name type="synonym">Pied wagtail</name>
    <dbReference type="NCBI Taxonomy" id="45807"/>
    <lineage>
        <taxon>Eukaryota</taxon>
        <taxon>Metazoa</taxon>
        <taxon>Chordata</taxon>
        <taxon>Craniata</taxon>
        <taxon>Vertebrata</taxon>
        <taxon>Euteleostomi</taxon>
        <taxon>Archelosauria</taxon>
        <taxon>Archosauria</taxon>
        <taxon>Dinosauria</taxon>
        <taxon>Saurischia</taxon>
        <taxon>Theropoda</taxon>
        <taxon>Coelurosauria</taxon>
        <taxon>Aves</taxon>
        <taxon>Neognathae</taxon>
        <taxon>Neoaves</taxon>
        <taxon>Telluraves</taxon>
        <taxon>Australaves</taxon>
        <taxon>Passeriformes</taxon>
        <taxon>Passeroidea</taxon>
        <taxon>Motacillidae</taxon>
        <taxon>Motacilla</taxon>
    </lineage>
</organism>
<feature type="region of interest" description="Disordered" evidence="1">
    <location>
        <begin position="60"/>
        <end position="79"/>
    </location>
</feature>
<evidence type="ECO:0000313" key="2">
    <source>
        <dbReference type="EMBL" id="NWR97263.1"/>
    </source>
</evidence>
<feature type="compositionally biased region" description="Basic and acidic residues" evidence="1">
    <location>
        <begin position="12"/>
        <end position="23"/>
    </location>
</feature>
<keyword evidence="3" id="KW-1185">Reference proteome</keyword>
<protein>
    <submittedName>
        <fullName evidence="2">SI1L3 protein</fullName>
    </submittedName>
</protein>
<gene>
    <name evidence="2" type="primary">Sipa1l3_0</name>
    <name evidence="2" type="ORF">MOTALB_R15267</name>
</gene>
<feature type="region of interest" description="Disordered" evidence="1">
    <location>
        <begin position="1"/>
        <end position="29"/>
    </location>
</feature>
<name>A0A7K5BMN9_MOTAL</name>
<evidence type="ECO:0000256" key="1">
    <source>
        <dbReference type="SAM" id="MobiDB-lite"/>
    </source>
</evidence>
<reference evidence="2 3" key="1">
    <citation type="submission" date="2019-09" db="EMBL/GenBank/DDBJ databases">
        <title>Bird 10,000 Genomes (B10K) Project - Family phase.</title>
        <authorList>
            <person name="Zhang G."/>
        </authorList>
    </citation>
    <scope>NUCLEOTIDE SEQUENCE [LARGE SCALE GENOMIC DNA]</scope>
    <source>
        <strain evidence="2">B10K-DU-001-75</strain>
        <tissue evidence="2">Muscle</tissue>
    </source>
</reference>
<feature type="non-terminal residue" evidence="2">
    <location>
        <position position="1"/>
    </location>
</feature>
<comment type="caution">
    <text evidence="2">The sequence shown here is derived from an EMBL/GenBank/DDBJ whole genome shotgun (WGS) entry which is preliminary data.</text>
</comment>
<feature type="compositionally biased region" description="Acidic residues" evidence="1">
    <location>
        <begin position="70"/>
        <end position="79"/>
    </location>
</feature>
<dbReference type="AlphaFoldDB" id="A0A7K5BMN9"/>
<proteinExistence type="predicted"/>
<evidence type="ECO:0000313" key="3">
    <source>
        <dbReference type="Proteomes" id="UP000532252"/>
    </source>
</evidence>
<sequence>MGVRARVADWPPRSKESSGDCRHFPPPSQSAFKPFHRRLVPHAKDSQFQEGFLGIPLRQRSSSEVTLSECDPEEIPEAR</sequence>
<feature type="non-terminal residue" evidence="2">
    <location>
        <position position="79"/>
    </location>
</feature>